<name>A0A0C2STK7_AMAMK</name>
<dbReference type="AlphaFoldDB" id="A0A0C2STK7"/>
<dbReference type="EMBL" id="KN818372">
    <property type="protein sequence ID" value="KIL57374.1"/>
    <property type="molecule type" value="Genomic_DNA"/>
</dbReference>
<dbReference type="InParanoid" id="A0A0C2STK7"/>
<dbReference type="HOGENOM" id="CLU_1786401_0_0_1"/>
<keyword evidence="2" id="KW-1185">Reference proteome</keyword>
<sequence length="145" mass="16624">MEISSCAVEYVILFNVSPCVFHSPKMVEHCQRMDYKIDVNMCCDCRKSKQELSTNLELGYNVPVPCNWESRDPHEIRPITAVHDGKFVLASACLSDRSQGRNQPDLIQGLCQFRGHNIMEDSVLCRYWGGSFPGVWEERNAPKRQ</sequence>
<gene>
    <name evidence="1" type="ORF">M378DRAFT_392866</name>
</gene>
<dbReference type="Proteomes" id="UP000054549">
    <property type="component" value="Unassembled WGS sequence"/>
</dbReference>
<evidence type="ECO:0000313" key="2">
    <source>
        <dbReference type="Proteomes" id="UP000054549"/>
    </source>
</evidence>
<reference evidence="1 2" key="1">
    <citation type="submission" date="2014-04" db="EMBL/GenBank/DDBJ databases">
        <title>Evolutionary Origins and Diversification of the Mycorrhizal Mutualists.</title>
        <authorList>
            <consortium name="DOE Joint Genome Institute"/>
            <consortium name="Mycorrhizal Genomics Consortium"/>
            <person name="Kohler A."/>
            <person name="Kuo A."/>
            <person name="Nagy L.G."/>
            <person name="Floudas D."/>
            <person name="Copeland A."/>
            <person name="Barry K.W."/>
            <person name="Cichocki N."/>
            <person name="Veneault-Fourrey C."/>
            <person name="LaButti K."/>
            <person name="Lindquist E.A."/>
            <person name="Lipzen A."/>
            <person name="Lundell T."/>
            <person name="Morin E."/>
            <person name="Murat C."/>
            <person name="Riley R."/>
            <person name="Ohm R."/>
            <person name="Sun H."/>
            <person name="Tunlid A."/>
            <person name="Henrissat B."/>
            <person name="Grigoriev I.V."/>
            <person name="Hibbett D.S."/>
            <person name="Martin F."/>
        </authorList>
    </citation>
    <scope>NUCLEOTIDE SEQUENCE [LARGE SCALE GENOMIC DNA]</scope>
    <source>
        <strain evidence="1 2">Koide BX008</strain>
    </source>
</reference>
<accession>A0A0C2STK7</accession>
<organism evidence="1 2">
    <name type="scientific">Amanita muscaria (strain Koide BX008)</name>
    <dbReference type="NCBI Taxonomy" id="946122"/>
    <lineage>
        <taxon>Eukaryota</taxon>
        <taxon>Fungi</taxon>
        <taxon>Dikarya</taxon>
        <taxon>Basidiomycota</taxon>
        <taxon>Agaricomycotina</taxon>
        <taxon>Agaricomycetes</taxon>
        <taxon>Agaricomycetidae</taxon>
        <taxon>Agaricales</taxon>
        <taxon>Pluteineae</taxon>
        <taxon>Amanitaceae</taxon>
        <taxon>Amanita</taxon>
    </lineage>
</organism>
<proteinExistence type="predicted"/>
<evidence type="ECO:0000313" key="1">
    <source>
        <dbReference type="EMBL" id="KIL57374.1"/>
    </source>
</evidence>
<protein>
    <submittedName>
        <fullName evidence="1">Uncharacterized protein</fullName>
    </submittedName>
</protein>